<evidence type="ECO:0000256" key="2">
    <source>
        <dbReference type="ARBA" id="ARBA00022723"/>
    </source>
</evidence>
<dbReference type="AlphaFoldDB" id="X1PV53"/>
<name>X1PV53_9ZZZZ</name>
<reference evidence="7" key="1">
    <citation type="journal article" date="2014" name="Front. Microbiol.">
        <title>High frequency of phylogenetically diverse reductive dehalogenase-homologous genes in deep subseafloor sedimentary metagenomes.</title>
        <authorList>
            <person name="Kawai M."/>
            <person name="Futagami T."/>
            <person name="Toyoda A."/>
            <person name="Takaki Y."/>
            <person name="Nishi S."/>
            <person name="Hori S."/>
            <person name="Arai W."/>
            <person name="Tsubouchi T."/>
            <person name="Morono Y."/>
            <person name="Uchiyama I."/>
            <person name="Ito T."/>
            <person name="Fujiyama A."/>
            <person name="Inagaki F."/>
            <person name="Takami H."/>
        </authorList>
    </citation>
    <scope>NUCLEOTIDE SEQUENCE</scope>
    <source>
        <strain evidence="7">Expedition CK06-06</strain>
    </source>
</reference>
<dbReference type="PROSITE" id="PS51379">
    <property type="entry name" value="4FE4S_FER_2"/>
    <property type="match status" value="2"/>
</dbReference>
<dbReference type="GO" id="GO:0046872">
    <property type="term" value="F:metal ion binding"/>
    <property type="evidence" value="ECO:0007669"/>
    <property type="project" value="UniProtKB-KW"/>
</dbReference>
<organism evidence="7">
    <name type="scientific">marine sediment metagenome</name>
    <dbReference type="NCBI Taxonomy" id="412755"/>
    <lineage>
        <taxon>unclassified sequences</taxon>
        <taxon>metagenomes</taxon>
        <taxon>ecological metagenomes</taxon>
    </lineage>
</organism>
<keyword evidence="3" id="KW-0560">Oxidoreductase</keyword>
<feature type="domain" description="4Fe-4S ferredoxin-type" evidence="6">
    <location>
        <begin position="175"/>
        <end position="203"/>
    </location>
</feature>
<evidence type="ECO:0000256" key="1">
    <source>
        <dbReference type="ARBA" id="ARBA00022485"/>
    </source>
</evidence>
<keyword evidence="2" id="KW-0479">Metal-binding</keyword>
<feature type="domain" description="4Fe-4S ferredoxin-type" evidence="6">
    <location>
        <begin position="204"/>
        <end position="233"/>
    </location>
</feature>
<dbReference type="EMBL" id="BARW01000137">
    <property type="protein sequence ID" value="GAI60097.1"/>
    <property type="molecule type" value="Genomic_DNA"/>
</dbReference>
<dbReference type="Pfam" id="PF14697">
    <property type="entry name" value="Fer4_21"/>
    <property type="match status" value="1"/>
</dbReference>
<dbReference type="InterPro" id="IPR050157">
    <property type="entry name" value="PSI_iron-sulfur_center"/>
</dbReference>
<dbReference type="InterPro" id="IPR017896">
    <property type="entry name" value="4Fe4S_Fe-S-bd"/>
</dbReference>
<keyword evidence="4" id="KW-0408">Iron</keyword>
<evidence type="ECO:0000313" key="7">
    <source>
        <dbReference type="EMBL" id="GAI60097.1"/>
    </source>
</evidence>
<dbReference type="SUPFAM" id="SSF54862">
    <property type="entry name" value="4Fe-4S ferredoxins"/>
    <property type="match status" value="1"/>
</dbReference>
<dbReference type="GO" id="GO:0051539">
    <property type="term" value="F:4 iron, 4 sulfur cluster binding"/>
    <property type="evidence" value="ECO:0007669"/>
    <property type="project" value="UniProtKB-KW"/>
</dbReference>
<dbReference type="InterPro" id="IPR017900">
    <property type="entry name" value="4Fe4S_Fe_S_CS"/>
</dbReference>
<dbReference type="Pfam" id="PF02662">
    <property type="entry name" value="FlpD"/>
    <property type="match status" value="1"/>
</dbReference>
<evidence type="ECO:0000256" key="4">
    <source>
        <dbReference type="ARBA" id="ARBA00023004"/>
    </source>
</evidence>
<evidence type="ECO:0000256" key="5">
    <source>
        <dbReference type="ARBA" id="ARBA00023014"/>
    </source>
</evidence>
<feature type="non-terminal residue" evidence="7">
    <location>
        <position position="1"/>
    </location>
</feature>
<accession>X1PV53</accession>
<keyword evidence="5" id="KW-0411">Iron-sulfur</keyword>
<dbReference type="PANTHER" id="PTHR24960:SF79">
    <property type="entry name" value="PHOTOSYSTEM I IRON-SULFUR CENTER"/>
    <property type="match status" value="1"/>
</dbReference>
<gene>
    <name evidence="7" type="ORF">S12H4_00862</name>
</gene>
<evidence type="ECO:0000256" key="3">
    <source>
        <dbReference type="ARBA" id="ARBA00023002"/>
    </source>
</evidence>
<dbReference type="PROSITE" id="PS00198">
    <property type="entry name" value="4FE4S_FER_1"/>
    <property type="match status" value="2"/>
</dbReference>
<keyword evidence="1" id="KW-0004">4Fe-4S</keyword>
<dbReference type="PANTHER" id="PTHR24960">
    <property type="entry name" value="PHOTOSYSTEM I IRON-SULFUR CENTER-RELATED"/>
    <property type="match status" value="1"/>
</dbReference>
<comment type="caution">
    <text evidence="7">The sequence shown here is derived from an EMBL/GenBank/DDBJ whole genome shotgun (WGS) entry which is preliminary data.</text>
</comment>
<dbReference type="InterPro" id="IPR003813">
    <property type="entry name" value="MvhD/FlpD"/>
</dbReference>
<dbReference type="Gene3D" id="3.30.70.20">
    <property type="match status" value="2"/>
</dbReference>
<sequence>DGKPVKTISIIQEVGPSNYLCEYSDILSLKYIDVIKVKNPDCEVNVFYDLSKLKEKDEIILKSTHPRFLYANNVLIETRENINYVIADSIEFQSDLIVLNLKLIPNKDLKTLRKIMDFTLNDYGFMSEETLASGIYGVGTIFGPLNYHSTIATTNNIALKVISLLSNDYLITEYTGIEINEDKCGLCNLCVISCPYNAISINSEKIIIDKFKCKACGMCVSVCPTNAIEMNINTSEKILKTIEIFSKFNKKPKIIAFCCQSCGYAAADNAGLKKLLYQPNIFIISVPCTGRIDTEFIVKSFEMGFDGVMIIGCRKDSCRYIDGIEKLKKRVGLLKKILGPKLSRRIIVIGLNGVEGQTFAEISNKFYYLLKEEVKSEA</sequence>
<proteinExistence type="predicted"/>
<protein>
    <recommendedName>
        <fullName evidence="6">4Fe-4S ferredoxin-type domain-containing protein</fullName>
    </recommendedName>
</protein>
<evidence type="ECO:0000259" key="6">
    <source>
        <dbReference type="PROSITE" id="PS51379"/>
    </source>
</evidence>
<dbReference type="GO" id="GO:0016491">
    <property type="term" value="F:oxidoreductase activity"/>
    <property type="evidence" value="ECO:0007669"/>
    <property type="project" value="UniProtKB-KW"/>
</dbReference>